<dbReference type="Proteomes" id="UP000440125">
    <property type="component" value="Unassembled WGS sequence"/>
</dbReference>
<accession>A0A6A9QDV7</accession>
<reference evidence="1 2" key="1">
    <citation type="submission" date="2019-10" db="EMBL/GenBank/DDBJ databases">
        <title>Genome Sequences from Six Type Strain Members of the Archaeal Family Sulfolobaceae: Acidianus ambivalens, Acidianus infernus, Metallosphaera prunae, Stygiolobus azoricus, Sulfolobus metallicus, and Sulfurisphaera ohwakuensis.</title>
        <authorList>
            <person name="Counts J.A."/>
            <person name="Kelly R.M."/>
        </authorList>
    </citation>
    <scope>NUCLEOTIDE SEQUENCE [LARGE SCALE GENOMIC DNA]</scope>
    <source>
        <strain evidence="1 2">DSM 3191</strain>
    </source>
</reference>
<organism evidence="1 2">
    <name type="scientific">Acidianus infernus</name>
    <dbReference type="NCBI Taxonomy" id="12915"/>
    <lineage>
        <taxon>Archaea</taxon>
        <taxon>Thermoproteota</taxon>
        <taxon>Thermoprotei</taxon>
        <taxon>Sulfolobales</taxon>
        <taxon>Sulfolobaceae</taxon>
        <taxon>Acidianus</taxon>
    </lineage>
</organism>
<name>A0A6A9QDV7_ACIIN</name>
<dbReference type="EMBL" id="WFIY01000004">
    <property type="protein sequence ID" value="MUM63973.1"/>
    <property type="molecule type" value="Genomic_DNA"/>
</dbReference>
<keyword evidence="2" id="KW-1185">Reference proteome</keyword>
<evidence type="ECO:0000313" key="2">
    <source>
        <dbReference type="Proteomes" id="UP000440125"/>
    </source>
</evidence>
<gene>
    <name evidence="1" type="ORF">D1867_01640</name>
</gene>
<protein>
    <submittedName>
        <fullName evidence="1">Uncharacterized protein</fullName>
    </submittedName>
</protein>
<sequence length="253" mass="29180">MRLKILPFFGIFKRNKEREHYIYDELGEWIIISGNSKLGFLYSVISKTVSKLAKYYDLYILQFLEDSEIRNFYTIKAMISTRSPIKDSLLSSKLSQNLSKHGTLGQIDVVKLRYCGMNYLFFKFNILIKKSKNVKEDVKVLLPPLGVSTSGIPYSVKDLFKSIFEYNSNAVCQSILEFKDDNTVKILANCSDYVDLEGIKYSLSYFSKDFKTSVKSSIRSVEVEIEAKDFNRHALIPLLWNNFLDIYSTSSSC</sequence>
<comment type="caution">
    <text evidence="1">The sequence shown here is derived from an EMBL/GenBank/DDBJ whole genome shotgun (WGS) entry which is preliminary data.</text>
</comment>
<evidence type="ECO:0000313" key="1">
    <source>
        <dbReference type="EMBL" id="MUM63973.1"/>
    </source>
</evidence>
<dbReference type="AlphaFoldDB" id="A0A6A9QDV7"/>
<proteinExistence type="predicted"/>